<evidence type="ECO:0000313" key="3">
    <source>
        <dbReference type="EMBL" id="QBX54670.1"/>
    </source>
</evidence>
<protein>
    <recommendedName>
        <fullName evidence="5">Lipoprotein</fullName>
    </recommendedName>
</protein>
<dbReference type="PROSITE" id="PS51257">
    <property type="entry name" value="PROKAR_LIPOPROTEIN"/>
    <property type="match status" value="1"/>
</dbReference>
<evidence type="ECO:0000313" key="4">
    <source>
        <dbReference type="Proteomes" id="UP000294853"/>
    </source>
</evidence>
<organism evidence="3 4">
    <name type="scientific">Nocardioides seonyuensis</name>
    <dbReference type="NCBI Taxonomy" id="2518371"/>
    <lineage>
        <taxon>Bacteria</taxon>
        <taxon>Bacillati</taxon>
        <taxon>Actinomycetota</taxon>
        <taxon>Actinomycetes</taxon>
        <taxon>Propionibacteriales</taxon>
        <taxon>Nocardioidaceae</taxon>
        <taxon>Nocardioides</taxon>
    </lineage>
</organism>
<reference evidence="3 4" key="1">
    <citation type="submission" date="2019-03" db="EMBL/GenBank/DDBJ databases">
        <title>Three New Species of Nocardioides, Nocardioides euryhalodurans sp. nov., Nocardioides seonyuensis sp. nov. and Nocardioides eburneoflavus sp. nov. Iolated from Soil.</title>
        <authorList>
            <person name="Roh S.G."/>
            <person name="Lee C."/>
            <person name="Kim M.-K."/>
            <person name="Kim S.B."/>
        </authorList>
    </citation>
    <scope>NUCLEOTIDE SEQUENCE [LARGE SCALE GENOMIC DNA]</scope>
    <source>
        <strain evidence="3 4">MMS17-SY207-3</strain>
    </source>
</reference>
<feature type="region of interest" description="Disordered" evidence="1">
    <location>
        <begin position="26"/>
        <end position="65"/>
    </location>
</feature>
<dbReference type="RefSeq" id="WP_135266642.1">
    <property type="nucleotide sequence ID" value="NZ_CP038436.1"/>
</dbReference>
<accession>A0A4P7IDC3</accession>
<dbReference type="EMBL" id="CP038436">
    <property type="protein sequence ID" value="QBX54670.1"/>
    <property type="molecule type" value="Genomic_DNA"/>
</dbReference>
<name>A0A4P7IDC3_9ACTN</name>
<keyword evidence="2" id="KW-0732">Signal</keyword>
<evidence type="ECO:0008006" key="5">
    <source>
        <dbReference type="Google" id="ProtNLM"/>
    </source>
</evidence>
<feature type="compositionally biased region" description="Low complexity" evidence="1">
    <location>
        <begin position="26"/>
        <end position="48"/>
    </location>
</feature>
<dbReference type="AlphaFoldDB" id="A0A4P7IDC3"/>
<evidence type="ECO:0000256" key="2">
    <source>
        <dbReference type="SAM" id="SignalP"/>
    </source>
</evidence>
<sequence>MSRSVPRSSLATLLLVPALALGACGDSGAGEPSEGSSAATSTASTSPSEAPPTVEPADGPWMKVPGARIRTPKNWVMVTDYLGLVMTRRDKDLRASVALSPAFVDGTPTLDQLARQMKKRAIYVPKGSKRLEDVVVGGTLYGFHFRNTSNRQEITDAYGVVNHGGEWTITFDFPRMVINDKEPMDAQERQELIDSVLATFENIYPD</sequence>
<evidence type="ECO:0000256" key="1">
    <source>
        <dbReference type="SAM" id="MobiDB-lite"/>
    </source>
</evidence>
<keyword evidence="4" id="KW-1185">Reference proteome</keyword>
<feature type="signal peptide" evidence="2">
    <location>
        <begin position="1"/>
        <end position="29"/>
    </location>
</feature>
<feature type="chain" id="PRO_5020450574" description="Lipoprotein" evidence="2">
    <location>
        <begin position="30"/>
        <end position="206"/>
    </location>
</feature>
<proteinExistence type="predicted"/>
<dbReference type="Proteomes" id="UP000294853">
    <property type="component" value="Chromosome"/>
</dbReference>
<dbReference type="KEGG" id="nsn:EXE58_03785"/>
<gene>
    <name evidence="3" type="ORF">EXE58_03785</name>
</gene>